<evidence type="ECO:0000259" key="6">
    <source>
        <dbReference type="Pfam" id="PF04542"/>
    </source>
</evidence>
<dbReference type="AlphaFoldDB" id="A0A6S6ZF62"/>
<sequence length="190" mass="21497">MYSCTVTMHPALRYAASPQPDPVSQLVREESERLRRFVLRHVGNGSDADDITQQAFVEMSCCYDQFRGESKPSTWLFGIARNLIRNHLSRSPERRFTFVSDTALTDEADLQSDPASRVELLQLIRILDRSLAAMPSDLGELLVLICVDELSYEEAAIQLGLPVGTVRSRLSRARALIRSRMRAQDAWLDD</sequence>
<keyword evidence="4" id="KW-0238">DNA-binding</keyword>
<name>A0A6S6ZF62_9BURK</name>
<protein>
    <submittedName>
        <fullName evidence="8">ECF RNA polymerase sigma-E factor</fullName>
    </submittedName>
</protein>
<dbReference type="InterPro" id="IPR013325">
    <property type="entry name" value="RNA_pol_sigma_r2"/>
</dbReference>
<dbReference type="Pfam" id="PF08281">
    <property type="entry name" value="Sigma70_r4_2"/>
    <property type="match status" value="1"/>
</dbReference>
<keyword evidence="3" id="KW-0731">Sigma factor</keyword>
<organism evidence="8 9">
    <name type="scientific">Achromobacter deleyi</name>
    <dbReference type="NCBI Taxonomy" id="1353891"/>
    <lineage>
        <taxon>Bacteria</taxon>
        <taxon>Pseudomonadati</taxon>
        <taxon>Pseudomonadota</taxon>
        <taxon>Betaproteobacteria</taxon>
        <taxon>Burkholderiales</taxon>
        <taxon>Alcaligenaceae</taxon>
        <taxon>Achromobacter</taxon>
    </lineage>
</organism>
<keyword evidence="2" id="KW-0805">Transcription regulation</keyword>
<evidence type="ECO:0000256" key="4">
    <source>
        <dbReference type="ARBA" id="ARBA00023125"/>
    </source>
</evidence>
<reference evidence="8 9" key="1">
    <citation type="submission" date="2020-04" db="EMBL/GenBank/DDBJ databases">
        <authorList>
            <person name="De Canck E."/>
        </authorList>
    </citation>
    <scope>NUCLEOTIDE SEQUENCE [LARGE SCALE GENOMIC DNA]</scope>
    <source>
        <strain evidence="8 9">LMG 3458</strain>
    </source>
</reference>
<comment type="similarity">
    <text evidence="1">Belongs to the sigma-70 factor family. ECF subfamily.</text>
</comment>
<evidence type="ECO:0000256" key="1">
    <source>
        <dbReference type="ARBA" id="ARBA00010641"/>
    </source>
</evidence>
<feature type="domain" description="RNA polymerase sigma factor 70 region 4 type 2" evidence="7">
    <location>
        <begin position="125"/>
        <end position="175"/>
    </location>
</feature>
<dbReference type="SUPFAM" id="SSF88659">
    <property type="entry name" value="Sigma3 and sigma4 domains of RNA polymerase sigma factors"/>
    <property type="match status" value="1"/>
</dbReference>
<dbReference type="Gene3D" id="1.10.10.10">
    <property type="entry name" value="Winged helix-like DNA-binding domain superfamily/Winged helix DNA-binding domain"/>
    <property type="match status" value="1"/>
</dbReference>
<dbReference type="RefSeq" id="WP_246288593.1">
    <property type="nucleotide sequence ID" value="NZ_CADIJO010000003.1"/>
</dbReference>
<evidence type="ECO:0000256" key="2">
    <source>
        <dbReference type="ARBA" id="ARBA00023015"/>
    </source>
</evidence>
<gene>
    <name evidence="8" type="primary">rpoE</name>
    <name evidence="8" type="ORF">LMG3458_01121</name>
</gene>
<dbReference type="InterPro" id="IPR013249">
    <property type="entry name" value="RNA_pol_sigma70_r4_t2"/>
</dbReference>
<dbReference type="InterPro" id="IPR036388">
    <property type="entry name" value="WH-like_DNA-bd_sf"/>
</dbReference>
<evidence type="ECO:0000313" key="9">
    <source>
        <dbReference type="Proteomes" id="UP000494111"/>
    </source>
</evidence>
<dbReference type="Proteomes" id="UP000494111">
    <property type="component" value="Unassembled WGS sequence"/>
</dbReference>
<dbReference type="CDD" id="cd06171">
    <property type="entry name" value="Sigma70_r4"/>
    <property type="match status" value="1"/>
</dbReference>
<dbReference type="InterPro" id="IPR039425">
    <property type="entry name" value="RNA_pol_sigma-70-like"/>
</dbReference>
<dbReference type="EMBL" id="CADIJO010000003">
    <property type="protein sequence ID" value="CAB3671532.1"/>
    <property type="molecule type" value="Genomic_DNA"/>
</dbReference>
<evidence type="ECO:0000259" key="7">
    <source>
        <dbReference type="Pfam" id="PF08281"/>
    </source>
</evidence>
<evidence type="ECO:0000313" key="8">
    <source>
        <dbReference type="EMBL" id="CAB3671532.1"/>
    </source>
</evidence>
<dbReference type="PANTHER" id="PTHR43133:SF8">
    <property type="entry name" value="RNA POLYMERASE SIGMA FACTOR HI_1459-RELATED"/>
    <property type="match status" value="1"/>
</dbReference>
<dbReference type="GO" id="GO:0006352">
    <property type="term" value="P:DNA-templated transcription initiation"/>
    <property type="evidence" value="ECO:0007669"/>
    <property type="project" value="InterPro"/>
</dbReference>
<dbReference type="NCBIfam" id="TIGR02937">
    <property type="entry name" value="sigma70-ECF"/>
    <property type="match status" value="1"/>
</dbReference>
<dbReference type="GO" id="GO:0003677">
    <property type="term" value="F:DNA binding"/>
    <property type="evidence" value="ECO:0007669"/>
    <property type="project" value="UniProtKB-KW"/>
</dbReference>
<dbReference type="InterPro" id="IPR014284">
    <property type="entry name" value="RNA_pol_sigma-70_dom"/>
</dbReference>
<dbReference type="Pfam" id="PF04542">
    <property type="entry name" value="Sigma70_r2"/>
    <property type="match status" value="1"/>
</dbReference>
<feature type="domain" description="RNA polymerase sigma-70 region 2" evidence="6">
    <location>
        <begin position="26"/>
        <end position="90"/>
    </location>
</feature>
<evidence type="ECO:0000256" key="3">
    <source>
        <dbReference type="ARBA" id="ARBA00023082"/>
    </source>
</evidence>
<dbReference type="InterPro" id="IPR007627">
    <property type="entry name" value="RNA_pol_sigma70_r2"/>
</dbReference>
<dbReference type="PANTHER" id="PTHR43133">
    <property type="entry name" value="RNA POLYMERASE ECF-TYPE SIGMA FACTO"/>
    <property type="match status" value="1"/>
</dbReference>
<proteinExistence type="inferred from homology"/>
<evidence type="ECO:0000256" key="5">
    <source>
        <dbReference type="ARBA" id="ARBA00023163"/>
    </source>
</evidence>
<dbReference type="SUPFAM" id="SSF88946">
    <property type="entry name" value="Sigma2 domain of RNA polymerase sigma factors"/>
    <property type="match status" value="1"/>
</dbReference>
<dbReference type="InterPro" id="IPR013324">
    <property type="entry name" value="RNA_pol_sigma_r3/r4-like"/>
</dbReference>
<accession>A0A6S6ZF62</accession>
<dbReference type="GO" id="GO:0016987">
    <property type="term" value="F:sigma factor activity"/>
    <property type="evidence" value="ECO:0007669"/>
    <property type="project" value="UniProtKB-KW"/>
</dbReference>
<dbReference type="Gene3D" id="1.10.1740.10">
    <property type="match status" value="1"/>
</dbReference>
<keyword evidence="5" id="KW-0804">Transcription</keyword>